<accession>A0A2G5TM63</accession>
<name>A0A2G5TM63_9PELO</name>
<comment type="caution">
    <text evidence="2">The sequence shown here is derived from an EMBL/GenBank/DDBJ whole genome shotgun (WGS) entry which is preliminary data.</text>
</comment>
<evidence type="ECO:0000256" key="1">
    <source>
        <dbReference type="SAM" id="MobiDB-lite"/>
    </source>
</evidence>
<feature type="region of interest" description="Disordered" evidence="1">
    <location>
        <begin position="89"/>
        <end position="119"/>
    </location>
</feature>
<sequence length="129" mass="14809">MEMNEGKEEFIKRKKKIKREYSRRVNKREPLTIKLTVNEKTKDVTIKKEETFGKMSITTQMFVIVTFKKYEKLSGVIYAKGCDVVKNRPPSNGSLGIGRRSPCEAVGEKKRGRRQRRSGGIIIKSSCPL</sequence>
<dbReference type="AlphaFoldDB" id="A0A2G5TM63"/>
<dbReference type="EMBL" id="PDUG01000005">
    <property type="protein sequence ID" value="PIC28362.1"/>
    <property type="molecule type" value="Genomic_DNA"/>
</dbReference>
<proteinExistence type="predicted"/>
<evidence type="ECO:0000313" key="2">
    <source>
        <dbReference type="EMBL" id="PIC28362.1"/>
    </source>
</evidence>
<gene>
    <name evidence="2" type="primary">Cnig_chr_V.g20309</name>
    <name evidence="2" type="ORF">B9Z55_020309</name>
</gene>
<evidence type="ECO:0000313" key="3">
    <source>
        <dbReference type="Proteomes" id="UP000230233"/>
    </source>
</evidence>
<keyword evidence="3" id="KW-1185">Reference proteome</keyword>
<reference evidence="3" key="1">
    <citation type="submission" date="2017-10" db="EMBL/GenBank/DDBJ databases">
        <title>Rapid genome shrinkage in a self-fertile nematode reveals novel sperm competition proteins.</title>
        <authorList>
            <person name="Yin D."/>
            <person name="Schwarz E.M."/>
            <person name="Thomas C.G."/>
            <person name="Felde R.L."/>
            <person name="Korf I.F."/>
            <person name="Cutter A.D."/>
            <person name="Schartner C.M."/>
            <person name="Ralston E.J."/>
            <person name="Meyer B.J."/>
            <person name="Haag E.S."/>
        </authorList>
    </citation>
    <scope>NUCLEOTIDE SEQUENCE [LARGE SCALE GENOMIC DNA]</scope>
    <source>
        <strain evidence="3">JU1422</strain>
    </source>
</reference>
<organism evidence="2 3">
    <name type="scientific">Caenorhabditis nigoni</name>
    <dbReference type="NCBI Taxonomy" id="1611254"/>
    <lineage>
        <taxon>Eukaryota</taxon>
        <taxon>Metazoa</taxon>
        <taxon>Ecdysozoa</taxon>
        <taxon>Nematoda</taxon>
        <taxon>Chromadorea</taxon>
        <taxon>Rhabditida</taxon>
        <taxon>Rhabditina</taxon>
        <taxon>Rhabditomorpha</taxon>
        <taxon>Rhabditoidea</taxon>
        <taxon>Rhabditidae</taxon>
        <taxon>Peloderinae</taxon>
        <taxon>Caenorhabditis</taxon>
    </lineage>
</organism>
<dbReference type="Proteomes" id="UP000230233">
    <property type="component" value="Chromosome V"/>
</dbReference>
<protein>
    <submittedName>
        <fullName evidence="2">Uncharacterized protein</fullName>
    </submittedName>
</protein>